<evidence type="ECO:0000313" key="3">
    <source>
        <dbReference type="WBParaSite" id="HCON_00115080-00001"/>
    </source>
</evidence>
<organism evidence="2 3">
    <name type="scientific">Haemonchus contortus</name>
    <name type="common">Barber pole worm</name>
    <dbReference type="NCBI Taxonomy" id="6289"/>
    <lineage>
        <taxon>Eukaryota</taxon>
        <taxon>Metazoa</taxon>
        <taxon>Ecdysozoa</taxon>
        <taxon>Nematoda</taxon>
        <taxon>Chromadorea</taxon>
        <taxon>Rhabditida</taxon>
        <taxon>Rhabditina</taxon>
        <taxon>Rhabditomorpha</taxon>
        <taxon>Strongyloidea</taxon>
        <taxon>Trichostrongylidae</taxon>
        <taxon>Haemonchus</taxon>
    </lineage>
</organism>
<dbReference type="SUPFAM" id="SSF46689">
    <property type="entry name" value="Homeodomain-like"/>
    <property type="match status" value="1"/>
</dbReference>
<dbReference type="PANTHER" id="PTHR46068:SF1">
    <property type="entry name" value="TRANSPOSASE IS30-LIKE HTH DOMAIN-CONTAINING PROTEIN"/>
    <property type="match status" value="1"/>
</dbReference>
<dbReference type="GO" id="GO:0005634">
    <property type="term" value="C:nucleus"/>
    <property type="evidence" value="ECO:0007669"/>
    <property type="project" value="UniProtKB-SubCell"/>
</dbReference>
<dbReference type="InterPro" id="IPR009057">
    <property type="entry name" value="Homeodomain-like_sf"/>
</dbReference>
<dbReference type="WBParaSite" id="HCON_00115080-00001">
    <property type="protein sequence ID" value="HCON_00115080-00001"/>
    <property type="gene ID" value="HCON_00115080"/>
</dbReference>
<protein>
    <submittedName>
        <fullName evidence="3">HTH_38 domain-containing protein</fullName>
    </submittedName>
</protein>
<dbReference type="AlphaFoldDB" id="A0A7I4YN77"/>
<dbReference type="PANTHER" id="PTHR46068">
    <property type="entry name" value="PROTEIN CBG27172"/>
    <property type="match status" value="1"/>
</dbReference>
<sequence length="110" mass="12607">MRSSPHRATIAHLVDEGCSTAEIARRLHINDRTVGRIVAQCRERGHHLPLPKSGRPRTVDVPRIRKVVKKRISRNDEVSMNESASDLHISRRCVQDIVKCELDLHSDRFL</sequence>
<evidence type="ECO:0000313" key="2">
    <source>
        <dbReference type="Proteomes" id="UP000025227"/>
    </source>
</evidence>
<dbReference type="OMA" id="VSMNESA"/>
<reference evidence="3" key="1">
    <citation type="submission" date="2020-12" db="UniProtKB">
        <authorList>
            <consortium name="WormBaseParasite"/>
        </authorList>
    </citation>
    <scope>IDENTIFICATION</scope>
    <source>
        <strain evidence="3">MHco3</strain>
    </source>
</reference>
<proteinExistence type="predicted"/>
<accession>A0A7I4YN77</accession>
<evidence type="ECO:0000256" key="1">
    <source>
        <dbReference type="ARBA" id="ARBA00004123"/>
    </source>
</evidence>
<dbReference type="Proteomes" id="UP000025227">
    <property type="component" value="Unplaced"/>
</dbReference>
<dbReference type="Gene3D" id="1.10.10.60">
    <property type="entry name" value="Homeodomain-like"/>
    <property type="match status" value="1"/>
</dbReference>
<name>A0A7I4YN77_HAECO</name>
<dbReference type="Pfam" id="PF13384">
    <property type="entry name" value="HTH_23"/>
    <property type="match status" value="1"/>
</dbReference>
<keyword evidence="2" id="KW-1185">Reference proteome</keyword>
<comment type="subcellular location">
    <subcellularLocation>
        <location evidence="1">Nucleus</location>
    </subcellularLocation>
</comment>
<dbReference type="OrthoDB" id="7951431at2759"/>